<feature type="compositionally biased region" description="Basic residues" evidence="1">
    <location>
        <begin position="99"/>
        <end position="111"/>
    </location>
</feature>
<dbReference type="AlphaFoldDB" id="A0A5D3FRB6"/>
<proteinExistence type="predicted"/>
<dbReference type="EMBL" id="VSRQ01000002">
    <property type="protein sequence ID" value="TYK50568.1"/>
    <property type="molecule type" value="Genomic_DNA"/>
</dbReference>
<feature type="compositionally biased region" description="Polar residues" evidence="1">
    <location>
        <begin position="36"/>
        <end position="47"/>
    </location>
</feature>
<dbReference type="Proteomes" id="UP000323505">
    <property type="component" value="Unassembled WGS sequence"/>
</dbReference>
<accession>A0A5D3FRB6</accession>
<feature type="region of interest" description="Disordered" evidence="1">
    <location>
        <begin position="70"/>
        <end position="180"/>
    </location>
</feature>
<name>A0A5D3FRB6_9ACTN</name>
<evidence type="ECO:0000256" key="1">
    <source>
        <dbReference type="SAM" id="MobiDB-lite"/>
    </source>
</evidence>
<organism evidence="2 3">
    <name type="scientific">Actinomadura decatromicini</name>
    <dbReference type="NCBI Taxonomy" id="2604572"/>
    <lineage>
        <taxon>Bacteria</taxon>
        <taxon>Bacillati</taxon>
        <taxon>Actinomycetota</taxon>
        <taxon>Actinomycetes</taxon>
        <taxon>Streptosporangiales</taxon>
        <taxon>Thermomonosporaceae</taxon>
        <taxon>Actinomadura</taxon>
    </lineage>
</organism>
<evidence type="ECO:0000313" key="3">
    <source>
        <dbReference type="Proteomes" id="UP000323505"/>
    </source>
</evidence>
<protein>
    <submittedName>
        <fullName evidence="2">Uncharacterized protein</fullName>
    </submittedName>
</protein>
<keyword evidence="3" id="KW-1185">Reference proteome</keyword>
<feature type="region of interest" description="Disordered" evidence="1">
    <location>
        <begin position="1"/>
        <end position="55"/>
    </location>
</feature>
<feature type="compositionally biased region" description="Pro residues" evidence="1">
    <location>
        <begin position="20"/>
        <end position="32"/>
    </location>
</feature>
<reference evidence="2 3" key="1">
    <citation type="submission" date="2019-08" db="EMBL/GenBank/DDBJ databases">
        <title>Actinomadura sp. nov. CYP1-5 isolated from mountain soil.</title>
        <authorList>
            <person name="Songsumanus A."/>
            <person name="Kuncharoen N."/>
            <person name="Kudo T."/>
            <person name="Yuki M."/>
            <person name="Igarashi Y."/>
            <person name="Tanasupawat S."/>
        </authorList>
    </citation>
    <scope>NUCLEOTIDE SEQUENCE [LARGE SCALE GENOMIC DNA]</scope>
    <source>
        <strain evidence="2 3">CYP1-5</strain>
    </source>
</reference>
<feature type="compositionally biased region" description="Low complexity" evidence="1">
    <location>
        <begin position="158"/>
        <end position="180"/>
    </location>
</feature>
<sequence>MIPKRITADDVSDNDAPTTPQEPPGPRRPAPAKPSSWHQLGPPSQSGVPRAGVPGCAAEVRCGPRAQGEVIGSVGWTSRPGALPAPTALSEGARDQQRRRWLRRSTRRRQRIWSPSRIAASSWPRPTHSASKARSVKTSQWTECDTSERRHGMATGARRSTSSRPMRTSSRSSTPTSTTR</sequence>
<evidence type="ECO:0000313" key="2">
    <source>
        <dbReference type="EMBL" id="TYK50568.1"/>
    </source>
</evidence>
<feature type="compositionally biased region" description="Polar residues" evidence="1">
    <location>
        <begin position="128"/>
        <end position="144"/>
    </location>
</feature>
<comment type="caution">
    <text evidence="2">The sequence shown here is derived from an EMBL/GenBank/DDBJ whole genome shotgun (WGS) entry which is preliminary data.</text>
</comment>
<gene>
    <name evidence="2" type="ORF">FXF68_08610</name>
</gene>